<protein>
    <submittedName>
        <fullName evidence="1">Uncharacterized protein</fullName>
    </submittedName>
</protein>
<dbReference type="AlphaFoldDB" id="A0A813IK28"/>
<organism evidence="1 2">
    <name type="scientific">Polarella glacialis</name>
    <name type="common">Dinoflagellate</name>
    <dbReference type="NCBI Taxonomy" id="89957"/>
    <lineage>
        <taxon>Eukaryota</taxon>
        <taxon>Sar</taxon>
        <taxon>Alveolata</taxon>
        <taxon>Dinophyceae</taxon>
        <taxon>Suessiales</taxon>
        <taxon>Suessiaceae</taxon>
        <taxon>Polarella</taxon>
    </lineage>
</organism>
<feature type="non-terminal residue" evidence="1">
    <location>
        <position position="196"/>
    </location>
</feature>
<feature type="non-terminal residue" evidence="1">
    <location>
        <position position="1"/>
    </location>
</feature>
<evidence type="ECO:0000313" key="2">
    <source>
        <dbReference type="Proteomes" id="UP000626109"/>
    </source>
</evidence>
<sequence>EGRGGEPSAECLGYWPALISAALSSTRRLQALPGLPVHEGVVAIQQKLPRQLRPLDAHSAIDVCKLAELLASVAVAGSADFGSLPGVKRDRHLPDWEHLGHLARKNVVLPNNNNNNHNYNNNNDNHRVVLPLHELLSSLSAPEAAFCVRREVQRYALEAVRFGRYSCLTLRDKLVQIHDLALLEWAGASWSELDEL</sequence>
<comment type="caution">
    <text evidence="1">The sequence shown here is derived from an EMBL/GenBank/DDBJ whole genome shotgun (WGS) entry which is preliminary data.</text>
</comment>
<dbReference type="EMBL" id="CAJNNW010009046">
    <property type="protein sequence ID" value="CAE8650627.1"/>
    <property type="molecule type" value="Genomic_DNA"/>
</dbReference>
<dbReference type="Proteomes" id="UP000626109">
    <property type="component" value="Unassembled WGS sequence"/>
</dbReference>
<accession>A0A813IK28</accession>
<proteinExistence type="predicted"/>
<name>A0A813IK28_POLGL</name>
<reference evidence="1" key="1">
    <citation type="submission" date="2021-02" db="EMBL/GenBank/DDBJ databases">
        <authorList>
            <person name="Dougan E. K."/>
            <person name="Rhodes N."/>
            <person name="Thang M."/>
            <person name="Chan C."/>
        </authorList>
    </citation>
    <scope>NUCLEOTIDE SEQUENCE</scope>
</reference>
<gene>
    <name evidence="1" type="ORF">PGLA2088_LOCUS8425</name>
</gene>
<evidence type="ECO:0000313" key="1">
    <source>
        <dbReference type="EMBL" id="CAE8650627.1"/>
    </source>
</evidence>